<comment type="subcellular location">
    <subcellularLocation>
        <location evidence="1">Endomembrane system</location>
        <topology evidence="1">Multi-pass membrane protein</topology>
    </subcellularLocation>
    <subcellularLocation>
        <location evidence="7">Golgi apparatus membrane</location>
        <topology evidence="7">Multi-pass membrane protein</topology>
    </subcellularLocation>
</comment>
<comment type="function">
    <text evidence="7">Involved in the lipid remodeling steps of GPI-anchor maturation.</text>
</comment>
<evidence type="ECO:0000256" key="4">
    <source>
        <dbReference type="ARBA" id="ARBA00022729"/>
    </source>
</evidence>
<evidence type="ECO:0000256" key="2">
    <source>
        <dbReference type="ARBA" id="ARBA00022502"/>
    </source>
</evidence>
<keyword evidence="2 7" id="KW-0337">GPI-anchor biosynthesis</keyword>
<protein>
    <recommendedName>
        <fullName evidence="7">Post-GPI attachment to proteins factor 3</fullName>
    </recommendedName>
</protein>
<dbReference type="Pfam" id="PF04080">
    <property type="entry name" value="Per1"/>
    <property type="match status" value="1"/>
</dbReference>
<reference evidence="8" key="1">
    <citation type="submission" date="2021-02" db="EMBL/GenBank/DDBJ databases">
        <authorList>
            <person name="Dougan E. K."/>
            <person name="Rhodes N."/>
            <person name="Thang M."/>
            <person name="Chan C."/>
        </authorList>
    </citation>
    <scope>NUCLEOTIDE SEQUENCE</scope>
</reference>
<keyword evidence="3 7" id="KW-0812">Transmembrane</keyword>
<dbReference type="Proteomes" id="UP000654075">
    <property type="component" value="Unassembled WGS sequence"/>
</dbReference>
<dbReference type="PANTHER" id="PTHR13148">
    <property type="entry name" value="PER1-RELATED"/>
    <property type="match status" value="1"/>
</dbReference>
<dbReference type="GO" id="GO:0006506">
    <property type="term" value="P:GPI anchor biosynthetic process"/>
    <property type="evidence" value="ECO:0007669"/>
    <property type="project" value="UniProtKB-KW"/>
</dbReference>
<keyword evidence="6 7" id="KW-0472">Membrane</keyword>
<feature type="transmembrane region" description="Helical" evidence="7">
    <location>
        <begin position="47"/>
        <end position="66"/>
    </location>
</feature>
<evidence type="ECO:0000313" key="8">
    <source>
        <dbReference type="EMBL" id="CAE8620779.1"/>
    </source>
</evidence>
<dbReference type="InterPro" id="IPR007217">
    <property type="entry name" value="Per1-like"/>
</dbReference>
<organism evidence="8 9">
    <name type="scientific">Polarella glacialis</name>
    <name type="common">Dinoflagellate</name>
    <dbReference type="NCBI Taxonomy" id="89957"/>
    <lineage>
        <taxon>Eukaryota</taxon>
        <taxon>Sar</taxon>
        <taxon>Alveolata</taxon>
        <taxon>Dinophyceae</taxon>
        <taxon>Suessiales</taxon>
        <taxon>Suessiaceae</taxon>
        <taxon>Polarella</taxon>
    </lineage>
</organism>
<dbReference type="GO" id="GO:0005789">
    <property type="term" value="C:endoplasmic reticulum membrane"/>
    <property type="evidence" value="ECO:0007669"/>
    <property type="project" value="TreeGrafter"/>
</dbReference>
<comment type="caution">
    <text evidence="7">Lacks conserved residue(s) required for the propagation of feature annotation.</text>
</comment>
<gene>
    <name evidence="8" type="ORF">PGLA1383_LOCUS38319</name>
</gene>
<keyword evidence="7" id="KW-0333">Golgi apparatus</keyword>
<dbReference type="EMBL" id="CAJNNV010027586">
    <property type="protein sequence ID" value="CAE8620779.1"/>
    <property type="molecule type" value="Genomic_DNA"/>
</dbReference>
<accession>A0A813G1Q9</accession>
<evidence type="ECO:0000256" key="6">
    <source>
        <dbReference type="ARBA" id="ARBA00023136"/>
    </source>
</evidence>
<evidence type="ECO:0000313" key="9">
    <source>
        <dbReference type="Proteomes" id="UP000654075"/>
    </source>
</evidence>
<dbReference type="PANTHER" id="PTHR13148:SF0">
    <property type="entry name" value="POST-GPI ATTACHMENT TO PROTEINS FACTOR 3"/>
    <property type="match status" value="1"/>
</dbReference>
<dbReference type="OMA" id="FLCARWA"/>
<name>A0A813G1Q9_POLGL</name>
<dbReference type="GO" id="GO:0016788">
    <property type="term" value="F:hydrolase activity, acting on ester bonds"/>
    <property type="evidence" value="ECO:0007669"/>
    <property type="project" value="TreeGrafter"/>
</dbReference>
<dbReference type="AlphaFoldDB" id="A0A813G1Q9"/>
<evidence type="ECO:0000256" key="7">
    <source>
        <dbReference type="RuleBase" id="RU365066"/>
    </source>
</evidence>
<dbReference type="GO" id="GO:0000139">
    <property type="term" value="C:Golgi membrane"/>
    <property type="evidence" value="ECO:0007669"/>
    <property type="project" value="UniProtKB-SubCell"/>
</dbReference>
<comment type="similarity">
    <text evidence="7">Belongs to the PGAP3 family.</text>
</comment>
<comment type="caution">
    <text evidence="8">The sequence shown here is derived from an EMBL/GenBank/DDBJ whole genome shotgun (WGS) entry which is preliminary data.</text>
</comment>
<evidence type="ECO:0000256" key="5">
    <source>
        <dbReference type="ARBA" id="ARBA00022989"/>
    </source>
</evidence>
<keyword evidence="5 7" id="KW-1133">Transmembrane helix</keyword>
<sequence length="142" mass="15823">AASVAMNLPEHWSMMGALCAALSPILAFWGLHIGYLSFVSFDYGHNMKVAVALGVCAGVSWVVWFLRHMDEWRSFSWKVPLVILGPAVALPLELLDFPPFWGLVDAHSLWHLCTVPVQFLIYDVVRAKMRHASGADEGKKTE</sequence>
<feature type="transmembrane region" description="Helical" evidence="7">
    <location>
        <begin position="12"/>
        <end position="35"/>
    </location>
</feature>
<keyword evidence="9" id="KW-1185">Reference proteome</keyword>
<keyword evidence="4" id="KW-0732">Signal</keyword>
<proteinExistence type="inferred from homology"/>
<evidence type="ECO:0000256" key="3">
    <source>
        <dbReference type="ARBA" id="ARBA00022692"/>
    </source>
</evidence>
<feature type="non-terminal residue" evidence="8">
    <location>
        <position position="142"/>
    </location>
</feature>
<dbReference type="OrthoDB" id="419770at2759"/>
<evidence type="ECO:0000256" key="1">
    <source>
        <dbReference type="ARBA" id="ARBA00004127"/>
    </source>
</evidence>